<keyword evidence="3" id="KW-1185">Reference proteome</keyword>
<evidence type="ECO:0000256" key="1">
    <source>
        <dbReference type="SAM" id="Coils"/>
    </source>
</evidence>
<dbReference type="Gene3D" id="3.40.395.10">
    <property type="entry name" value="Adenoviral Proteinase, Chain A"/>
    <property type="match status" value="1"/>
</dbReference>
<dbReference type="AlphaFoldDB" id="A0A834H105"/>
<accession>A0A834H105</accession>
<reference evidence="2" key="1">
    <citation type="submission" date="2019-11" db="EMBL/GenBank/DDBJ databases">
        <authorList>
            <person name="Liu Y."/>
            <person name="Hou J."/>
            <person name="Li T.-Q."/>
            <person name="Guan C.-H."/>
            <person name="Wu X."/>
            <person name="Wu H.-Z."/>
            <person name="Ling F."/>
            <person name="Zhang R."/>
            <person name="Shi X.-G."/>
            <person name="Ren J.-P."/>
            <person name="Chen E.-F."/>
            <person name="Sun J.-M."/>
        </authorList>
    </citation>
    <scope>NUCLEOTIDE SEQUENCE</scope>
    <source>
        <strain evidence="2">Adult_tree_wgs_1</strain>
        <tissue evidence="2">Leaves</tissue>
    </source>
</reference>
<dbReference type="Proteomes" id="UP000626092">
    <property type="component" value="Unassembled WGS sequence"/>
</dbReference>
<sequence>MSIGTIIAIFFQSTEEIWLDIFLKISLQLLQRSQTLLLQVRPFRNSTIVFGIKDMDREITLMNSALVFGTKYMELRPDAPATTVALAVCASAGLGLGILLYRNQNAKIIQMQKELNVTRSDLSELTKQLASSSEKLGNLSLEVSASVTKMAEAMKGIEGNVQSVKDELERRHPQMMKEQAVVIYEAMARIDQGKSVHISECQMKLRDCMVAMVDKLSHGSTFLESANISAYAKTLVHGSTEPQNAKSYVCRSRFWQALRIKDQERRRDIIKEQWESGLHYRYLHFPIHHKFHWTLLVHDKNEGTWKHYNNPGLEHQQYQRKKKMRVLCENWLESEPQRSHKHMDLAYASKESIDLVKRRKIKPKRLTATGIKSILYKALKGNGKEDVEDVVRLLCMYLCCTLFFSKLGTKIGWVYLHYMHDLKSMKDYDWCEAIRYTLMNSIEKYQLQPKKASGCVITLLVIT</sequence>
<organism evidence="2 3">
    <name type="scientific">Rhododendron simsii</name>
    <name type="common">Sims's rhododendron</name>
    <dbReference type="NCBI Taxonomy" id="118357"/>
    <lineage>
        <taxon>Eukaryota</taxon>
        <taxon>Viridiplantae</taxon>
        <taxon>Streptophyta</taxon>
        <taxon>Embryophyta</taxon>
        <taxon>Tracheophyta</taxon>
        <taxon>Spermatophyta</taxon>
        <taxon>Magnoliopsida</taxon>
        <taxon>eudicotyledons</taxon>
        <taxon>Gunneridae</taxon>
        <taxon>Pentapetalae</taxon>
        <taxon>asterids</taxon>
        <taxon>Ericales</taxon>
        <taxon>Ericaceae</taxon>
        <taxon>Ericoideae</taxon>
        <taxon>Rhodoreae</taxon>
        <taxon>Rhododendron</taxon>
    </lineage>
</organism>
<keyword evidence="1" id="KW-0175">Coiled coil</keyword>
<dbReference type="EMBL" id="WJXA01000005">
    <property type="protein sequence ID" value="KAF7143417.1"/>
    <property type="molecule type" value="Genomic_DNA"/>
</dbReference>
<evidence type="ECO:0008006" key="4">
    <source>
        <dbReference type="Google" id="ProtNLM"/>
    </source>
</evidence>
<dbReference type="OrthoDB" id="1736291at2759"/>
<comment type="caution">
    <text evidence="2">The sequence shown here is derived from an EMBL/GenBank/DDBJ whole genome shotgun (WGS) entry which is preliminary data.</text>
</comment>
<dbReference type="SUPFAM" id="SSF54001">
    <property type="entry name" value="Cysteine proteinases"/>
    <property type="match status" value="1"/>
</dbReference>
<evidence type="ECO:0000313" key="3">
    <source>
        <dbReference type="Proteomes" id="UP000626092"/>
    </source>
</evidence>
<name>A0A834H105_RHOSS</name>
<feature type="coiled-coil region" evidence="1">
    <location>
        <begin position="108"/>
        <end position="142"/>
    </location>
</feature>
<gene>
    <name evidence="2" type="ORF">RHSIM_Rhsim05G0207800</name>
</gene>
<dbReference type="InterPro" id="IPR038765">
    <property type="entry name" value="Papain-like_cys_pep_sf"/>
</dbReference>
<evidence type="ECO:0000313" key="2">
    <source>
        <dbReference type="EMBL" id="KAF7143417.1"/>
    </source>
</evidence>
<proteinExistence type="predicted"/>
<protein>
    <recommendedName>
        <fullName evidence="4">Ubiquitin-like protease family profile domain-containing protein</fullName>
    </recommendedName>
</protein>